<dbReference type="GO" id="GO:0005975">
    <property type="term" value="P:carbohydrate metabolic process"/>
    <property type="evidence" value="ECO:0007669"/>
    <property type="project" value="InterPro"/>
</dbReference>
<dbReference type="Pfam" id="PF00722">
    <property type="entry name" value="Glyco_hydro_16"/>
    <property type="match status" value="1"/>
</dbReference>
<dbReference type="SUPFAM" id="SSF49899">
    <property type="entry name" value="Concanavalin A-like lectins/glucanases"/>
    <property type="match status" value="1"/>
</dbReference>
<comment type="similarity">
    <text evidence="1">Belongs to the glycosyl hydrolase 16 family.</text>
</comment>
<organism evidence="5 6">
    <name type="scientific">Bacteroides caccae</name>
    <dbReference type="NCBI Taxonomy" id="47678"/>
    <lineage>
        <taxon>Bacteria</taxon>
        <taxon>Pseudomonadati</taxon>
        <taxon>Bacteroidota</taxon>
        <taxon>Bacteroidia</taxon>
        <taxon>Bacteroidales</taxon>
        <taxon>Bacteroidaceae</taxon>
        <taxon>Bacteroides</taxon>
    </lineage>
</organism>
<evidence type="ECO:0000256" key="2">
    <source>
        <dbReference type="SAM" id="SignalP"/>
    </source>
</evidence>
<evidence type="ECO:0000313" key="5">
    <source>
        <dbReference type="EMBL" id="CUP63358.1"/>
    </source>
</evidence>
<evidence type="ECO:0000313" key="6">
    <source>
        <dbReference type="Proteomes" id="UP000095657"/>
    </source>
</evidence>
<dbReference type="RefSeq" id="WP_022043264.1">
    <property type="nucleotide sequence ID" value="NZ_CP081920.1"/>
</dbReference>
<evidence type="ECO:0000313" key="4">
    <source>
        <dbReference type="EMBL" id="CUP47564.1"/>
    </source>
</evidence>
<reference evidence="6 7" key="1">
    <citation type="submission" date="2015-09" db="EMBL/GenBank/DDBJ databases">
        <authorList>
            <consortium name="Pathogen Informatics"/>
        </authorList>
    </citation>
    <scope>NUCLEOTIDE SEQUENCE [LARGE SCALE GENOMIC DNA]</scope>
    <source>
        <strain evidence="5 6">2789STDY5834880</strain>
        <strain evidence="4 7">2789STDY5834946</strain>
    </source>
</reference>
<dbReference type="CDD" id="cd08023">
    <property type="entry name" value="GH16_laminarinase_like"/>
    <property type="match status" value="1"/>
</dbReference>
<gene>
    <name evidence="5" type="primary">bglA_2</name>
    <name evidence="4" type="synonym">bglA_1</name>
    <name evidence="5" type="ORF">ERS852494_02693</name>
    <name evidence="4" type="ORF">ERS852558_00305</name>
</gene>
<sequence length="374" mass="42555">MMKKKLLFILSLTFIGISCFACLDDETKYVTQKKTNYPLTAFAVAVNNVQTGTTSYYHGKIDQTTHKIEIGTIENANVITGVDYTLMDGASISPDPATFIQNWQKEQKVTVTTANNQSTTYTIVLPKYDETLKDIIFIDDFNVNGIPNPNSWVLCQKSTSDWCDEMSESYDQAYVEDGKLILKAEKIGNEYRAGGIESIGKVDFTFGRVEVRARIPRHPDGAFPAIWLMPQKSAPLYSSWPNGGEIDIMEHIRQEDVIYQTVHTHYTYDLNIKDPINSTSVTCNYEDWNIYAVEWTEDKITFFVNDQKTFSYENLKLANEEEMKQWPFTKDSSFYIILNMGLGGNADSWAGPIDDTDLPAIMEIDWVKVSKLNK</sequence>
<feature type="domain" description="GH16" evidence="3">
    <location>
        <begin position="118"/>
        <end position="374"/>
    </location>
</feature>
<dbReference type="EC" id="3.2.1.73" evidence="5"/>
<name>A0A174PXF8_9BACE</name>
<keyword evidence="5" id="KW-0326">Glycosidase</keyword>
<evidence type="ECO:0000256" key="1">
    <source>
        <dbReference type="ARBA" id="ARBA00006865"/>
    </source>
</evidence>
<dbReference type="Proteomes" id="UP000095725">
    <property type="component" value="Unassembled WGS sequence"/>
</dbReference>
<dbReference type="InterPro" id="IPR013320">
    <property type="entry name" value="ConA-like_dom_sf"/>
</dbReference>
<dbReference type="STRING" id="47678.ERS852494_02693"/>
<dbReference type="PANTHER" id="PTHR10963:SF55">
    <property type="entry name" value="GLYCOSIDE HYDROLASE FAMILY 16 PROTEIN"/>
    <property type="match status" value="1"/>
</dbReference>
<dbReference type="Gene3D" id="2.60.120.200">
    <property type="match status" value="1"/>
</dbReference>
<dbReference type="InterPro" id="IPR032511">
    <property type="entry name" value="DUF4971"/>
</dbReference>
<evidence type="ECO:0000313" key="7">
    <source>
        <dbReference type="Proteomes" id="UP000095725"/>
    </source>
</evidence>
<dbReference type="PROSITE" id="PS51762">
    <property type="entry name" value="GH16_2"/>
    <property type="match status" value="1"/>
</dbReference>
<evidence type="ECO:0000259" key="3">
    <source>
        <dbReference type="PROSITE" id="PS51762"/>
    </source>
</evidence>
<dbReference type="PROSITE" id="PS51257">
    <property type="entry name" value="PROKAR_LIPOPROTEIN"/>
    <property type="match status" value="1"/>
</dbReference>
<feature type="chain" id="PRO_5014252274" evidence="2">
    <location>
        <begin position="22"/>
        <end position="374"/>
    </location>
</feature>
<dbReference type="InterPro" id="IPR050546">
    <property type="entry name" value="Glycosyl_Hydrlase_16"/>
</dbReference>
<feature type="signal peptide" evidence="2">
    <location>
        <begin position="1"/>
        <end position="21"/>
    </location>
</feature>
<accession>A0A174PXF8</accession>
<keyword evidence="2" id="KW-0732">Signal</keyword>
<proteinExistence type="inferred from homology"/>
<dbReference type="EMBL" id="CZAI01000006">
    <property type="protein sequence ID" value="CUP63358.1"/>
    <property type="molecule type" value="Genomic_DNA"/>
</dbReference>
<dbReference type="Pfam" id="PF16341">
    <property type="entry name" value="DUF4971"/>
    <property type="match status" value="1"/>
</dbReference>
<dbReference type="Proteomes" id="UP000095657">
    <property type="component" value="Unassembled WGS sequence"/>
</dbReference>
<dbReference type="AlphaFoldDB" id="A0A174PXF8"/>
<keyword evidence="5" id="KW-0378">Hydrolase</keyword>
<dbReference type="PANTHER" id="PTHR10963">
    <property type="entry name" value="GLYCOSYL HYDROLASE-RELATED"/>
    <property type="match status" value="1"/>
</dbReference>
<dbReference type="EMBL" id="CZBL01000001">
    <property type="protein sequence ID" value="CUP47564.1"/>
    <property type="molecule type" value="Genomic_DNA"/>
</dbReference>
<dbReference type="GO" id="GO:0042972">
    <property type="term" value="F:licheninase activity"/>
    <property type="evidence" value="ECO:0007669"/>
    <property type="project" value="UniProtKB-EC"/>
</dbReference>
<protein>
    <submittedName>
        <fullName evidence="5">Beta-glucanase</fullName>
        <ecNumber evidence="5">3.2.1.73</ecNumber>
    </submittedName>
</protein>
<dbReference type="InterPro" id="IPR000757">
    <property type="entry name" value="Beta-glucanase-like"/>
</dbReference>